<dbReference type="AlphaFoldDB" id="A0A239GYB5"/>
<dbReference type="EC" id="5.2.1.8" evidence="6"/>
<dbReference type="PANTHER" id="PTHR43811">
    <property type="entry name" value="FKBP-TYPE PEPTIDYL-PROLYL CIS-TRANS ISOMERASE FKPA"/>
    <property type="match status" value="1"/>
</dbReference>
<feature type="domain" description="PPIase FKBP-type" evidence="7">
    <location>
        <begin position="216"/>
        <end position="320"/>
    </location>
</feature>
<dbReference type="PROSITE" id="PS50059">
    <property type="entry name" value="FKBP_PPIASE"/>
    <property type="match status" value="2"/>
</dbReference>
<keyword evidence="4 5" id="KW-0413">Isomerase</keyword>
<dbReference type="EMBL" id="FZPD01000002">
    <property type="protein sequence ID" value="SNS73911.1"/>
    <property type="molecule type" value="Genomic_DNA"/>
</dbReference>
<dbReference type="Proteomes" id="UP000198393">
    <property type="component" value="Unassembled WGS sequence"/>
</dbReference>
<name>A0A239GYB5_EKHLU</name>
<sequence>MLVLVKRCIAIIVFGSLLIACRNDDIATATADEQIQLWLDSTGVIATREENSGIYYYADSLNPTGTQAATGRVAAIYYILSDLEGNIIASHQRVDGDSLLFKIGASAIYPIGIDGGISLMREGEIYNFILPPDQAYTDLSSGAINPNLIAHLQIHLTAVHDEPTLFAQEQMDIQQYIDDNFLDSLAINPSDSTEHFPSGIAYKRRSVGVGPLPSPGDTIIVDYTGRFIDDTAFGSDTDFQWFFQSGEPRDILSGFEFGVSLMQTGEEALIMIPSSQGYQESALIIPDFIDADLVEDNIIPDYVLRIAPYQTLLFEITRLD</sequence>
<evidence type="ECO:0000256" key="4">
    <source>
        <dbReference type="ARBA" id="ARBA00023235"/>
    </source>
</evidence>
<accession>A0A239GYB5</accession>
<dbReference type="PROSITE" id="PS51257">
    <property type="entry name" value="PROKAR_LIPOPROTEIN"/>
    <property type="match status" value="1"/>
</dbReference>
<evidence type="ECO:0000313" key="8">
    <source>
        <dbReference type="EMBL" id="SNS73911.1"/>
    </source>
</evidence>
<proteinExistence type="inferred from homology"/>
<dbReference type="PANTHER" id="PTHR43811:SF19">
    <property type="entry name" value="39 KDA FK506-BINDING NUCLEAR PROTEIN"/>
    <property type="match status" value="1"/>
</dbReference>
<dbReference type="Pfam" id="PF00254">
    <property type="entry name" value="FKBP_C"/>
    <property type="match status" value="2"/>
</dbReference>
<evidence type="ECO:0000256" key="2">
    <source>
        <dbReference type="ARBA" id="ARBA00006577"/>
    </source>
</evidence>
<evidence type="ECO:0000256" key="5">
    <source>
        <dbReference type="PROSITE-ProRule" id="PRU00277"/>
    </source>
</evidence>
<comment type="similarity">
    <text evidence="2 6">Belongs to the FKBP-type PPIase family.</text>
</comment>
<dbReference type="Gene3D" id="3.10.50.40">
    <property type="match status" value="2"/>
</dbReference>
<organism evidence="8 9">
    <name type="scientific">Ekhidna lutea</name>
    <dbReference type="NCBI Taxonomy" id="447679"/>
    <lineage>
        <taxon>Bacteria</taxon>
        <taxon>Pseudomonadati</taxon>
        <taxon>Bacteroidota</taxon>
        <taxon>Cytophagia</taxon>
        <taxon>Cytophagales</taxon>
        <taxon>Reichenbachiellaceae</taxon>
        <taxon>Ekhidna</taxon>
    </lineage>
</organism>
<evidence type="ECO:0000313" key="9">
    <source>
        <dbReference type="Proteomes" id="UP000198393"/>
    </source>
</evidence>
<evidence type="ECO:0000256" key="3">
    <source>
        <dbReference type="ARBA" id="ARBA00023110"/>
    </source>
</evidence>
<feature type="domain" description="PPIase FKBP-type" evidence="7">
    <location>
        <begin position="71"/>
        <end position="160"/>
    </location>
</feature>
<dbReference type="SUPFAM" id="SSF54534">
    <property type="entry name" value="FKBP-like"/>
    <property type="match status" value="2"/>
</dbReference>
<evidence type="ECO:0000256" key="1">
    <source>
        <dbReference type="ARBA" id="ARBA00000971"/>
    </source>
</evidence>
<protein>
    <recommendedName>
        <fullName evidence="6">Peptidyl-prolyl cis-trans isomerase</fullName>
        <ecNumber evidence="6">5.2.1.8</ecNumber>
    </recommendedName>
</protein>
<comment type="catalytic activity">
    <reaction evidence="1 5 6">
        <text>[protein]-peptidylproline (omega=180) = [protein]-peptidylproline (omega=0)</text>
        <dbReference type="Rhea" id="RHEA:16237"/>
        <dbReference type="Rhea" id="RHEA-COMP:10747"/>
        <dbReference type="Rhea" id="RHEA-COMP:10748"/>
        <dbReference type="ChEBI" id="CHEBI:83833"/>
        <dbReference type="ChEBI" id="CHEBI:83834"/>
        <dbReference type="EC" id="5.2.1.8"/>
    </reaction>
</comment>
<evidence type="ECO:0000256" key="6">
    <source>
        <dbReference type="RuleBase" id="RU003915"/>
    </source>
</evidence>
<reference evidence="8 9" key="1">
    <citation type="submission" date="2017-06" db="EMBL/GenBank/DDBJ databases">
        <authorList>
            <person name="Kim H.J."/>
            <person name="Triplett B.A."/>
        </authorList>
    </citation>
    <scope>NUCLEOTIDE SEQUENCE [LARGE SCALE GENOMIC DNA]</scope>
    <source>
        <strain evidence="8 9">DSM 19307</strain>
    </source>
</reference>
<keyword evidence="3 5" id="KW-0697">Rotamase</keyword>
<dbReference type="InterPro" id="IPR001179">
    <property type="entry name" value="PPIase_FKBP_dom"/>
</dbReference>
<evidence type="ECO:0000259" key="7">
    <source>
        <dbReference type="PROSITE" id="PS50059"/>
    </source>
</evidence>
<gene>
    <name evidence="8" type="ORF">SAMN05421640_1056</name>
</gene>
<dbReference type="GO" id="GO:0003755">
    <property type="term" value="F:peptidyl-prolyl cis-trans isomerase activity"/>
    <property type="evidence" value="ECO:0007669"/>
    <property type="project" value="UniProtKB-UniRule"/>
</dbReference>
<keyword evidence="9" id="KW-1185">Reference proteome</keyword>
<dbReference type="InterPro" id="IPR046357">
    <property type="entry name" value="PPIase_dom_sf"/>
</dbReference>